<dbReference type="PANTHER" id="PTHR43133:SF8">
    <property type="entry name" value="RNA POLYMERASE SIGMA FACTOR HI_1459-RELATED"/>
    <property type="match status" value="1"/>
</dbReference>
<evidence type="ECO:0000313" key="8">
    <source>
        <dbReference type="EMBL" id="TCO25790.1"/>
    </source>
</evidence>
<dbReference type="Proteomes" id="UP000295818">
    <property type="component" value="Unassembled WGS sequence"/>
</dbReference>
<dbReference type="Gene3D" id="1.10.1740.10">
    <property type="match status" value="1"/>
</dbReference>
<comment type="similarity">
    <text evidence="1">Belongs to the sigma-70 factor family. ECF subfamily.</text>
</comment>
<gene>
    <name evidence="8" type="ORF">EV644_104294</name>
</gene>
<keyword evidence="9" id="KW-1185">Reference proteome</keyword>
<dbReference type="InterPro" id="IPR036388">
    <property type="entry name" value="WH-like_DNA-bd_sf"/>
</dbReference>
<dbReference type="InterPro" id="IPR014284">
    <property type="entry name" value="RNA_pol_sigma-70_dom"/>
</dbReference>
<proteinExistence type="inferred from homology"/>
<dbReference type="InterPro" id="IPR039425">
    <property type="entry name" value="RNA_pol_sigma-70-like"/>
</dbReference>
<keyword evidence="4" id="KW-0238">DNA-binding</keyword>
<comment type="caution">
    <text evidence="8">The sequence shown here is derived from an EMBL/GenBank/DDBJ whole genome shotgun (WGS) entry which is preliminary data.</text>
</comment>
<dbReference type="SUPFAM" id="SSF88659">
    <property type="entry name" value="Sigma3 and sigma4 domains of RNA polymerase sigma factors"/>
    <property type="match status" value="1"/>
</dbReference>
<dbReference type="InterPro" id="IPR013325">
    <property type="entry name" value="RNA_pol_sigma_r2"/>
</dbReference>
<dbReference type="NCBIfam" id="TIGR02937">
    <property type="entry name" value="sigma70-ECF"/>
    <property type="match status" value="1"/>
</dbReference>
<accession>A0ABY2BQH9</accession>
<protein>
    <submittedName>
        <fullName evidence="8">RNA polymerase sigma factor (Sigma-70 family)</fullName>
    </submittedName>
</protein>
<feature type="domain" description="RNA polymerase sigma-70 region 2" evidence="7">
    <location>
        <begin position="25"/>
        <end position="92"/>
    </location>
</feature>
<dbReference type="Gene3D" id="1.10.10.10">
    <property type="entry name" value="Winged helix-like DNA-binding domain superfamily/Winged helix DNA-binding domain"/>
    <property type="match status" value="1"/>
</dbReference>
<dbReference type="Pfam" id="PF04542">
    <property type="entry name" value="Sigma70_r2"/>
    <property type="match status" value="1"/>
</dbReference>
<dbReference type="RefSeq" id="WP_132188631.1">
    <property type="nucleotide sequence ID" value="NZ_SLWM01000004.1"/>
</dbReference>
<evidence type="ECO:0000256" key="3">
    <source>
        <dbReference type="ARBA" id="ARBA00023082"/>
    </source>
</evidence>
<evidence type="ECO:0000256" key="6">
    <source>
        <dbReference type="SAM" id="MobiDB-lite"/>
    </source>
</evidence>
<evidence type="ECO:0000256" key="5">
    <source>
        <dbReference type="ARBA" id="ARBA00023163"/>
    </source>
</evidence>
<evidence type="ECO:0000313" key="9">
    <source>
        <dbReference type="Proteomes" id="UP000295818"/>
    </source>
</evidence>
<reference evidence="8 9" key="1">
    <citation type="journal article" date="2015" name="Stand. Genomic Sci.">
        <title>Genomic Encyclopedia of Bacterial and Archaeal Type Strains, Phase III: the genomes of soil and plant-associated and newly described type strains.</title>
        <authorList>
            <person name="Whitman W.B."/>
            <person name="Woyke T."/>
            <person name="Klenk H.P."/>
            <person name="Zhou Y."/>
            <person name="Lilburn T.G."/>
            <person name="Beck B.J."/>
            <person name="De Vos P."/>
            <person name="Vandamme P."/>
            <person name="Eisen J.A."/>
            <person name="Garrity G."/>
            <person name="Hugenholtz P."/>
            <person name="Kyrpides N.C."/>
        </authorList>
    </citation>
    <scope>NUCLEOTIDE SEQUENCE [LARGE SCALE GENOMIC DNA]</scope>
    <source>
        <strain evidence="8 9">VKM Ac-2538</strain>
    </source>
</reference>
<sequence>MRDDPAVIRLVTGARDGDKSAWDELVERYAPLVWAVSRRYRLSAEDIDDVGQSVWLLLIEHLPGLREPAALPGWIATTTQRECLRVLRVGRRVEPIDPADADPDVPDAAVAVDEELLLHERREALRAAFGQLAPRCQLLLSMLTQDPPVPYSEISRKLHMPVGSIGPNRARCLDRLRQAPALVALIDTGNETAHRTGGGEQHGRPVVDR</sequence>
<evidence type="ECO:0000256" key="4">
    <source>
        <dbReference type="ARBA" id="ARBA00023125"/>
    </source>
</evidence>
<keyword evidence="3" id="KW-0731">Sigma factor</keyword>
<dbReference type="InterPro" id="IPR013324">
    <property type="entry name" value="RNA_pol_sigma_r3/r4-like"/>
</dbReference>
<dbReference type="EMBL" id="SLWM01000004">
    <property type="protein sequence ID" value="TCO25790.1"/>
    <property type="molecule type" value="Genomic_DNA"/>
</dbReference>
<evidence type="ECO:0000259" key="7">
    <source>
        <dbReference type="Pfam" id="PF04542"/>
    </source>
</evidence>
<evidence type="ECO:0000256" key="2">
    <source>
        <dbReference type="ARBA" id="ARBA00023015"/>
    </source>
</evidence>
<keyword evidence="2" id="KW-0805">Transcription regulation</keyword>
<dbReference type="InterPro" id="IPR007627">
    <property type="entry name" value="RNA_pol_sigma70_r2"/>
</dbReference>
<feature type="region of interest" description="Disordered" evidence="6">
    <location>
        <begin position="190"/>
        <end position="209"/>
    </location>
</feature>
<dbReference type="SUPFAM" id="SSF88946">
    <property type="entry name" value="Sigma2 domain of RNA polymerase sigma factors"/>
    <property type="match status" value="1"/>
</dbReference>
<name>A0ABY2BQH9_9ACTN</name>
<keyword evidence="5" id="KW-0804">Transcription</keyword>
<organism evidence="8 9">
    <name type="scientific">Kribbella orskensis</name>
    <dbReference type="NCBI Taxonomy" id="2512216"/>
    <lineage>
        <taxon>Bacteria</taxon>
        <taxon>Bacillati</taxon>
        <taxon>Actinomycetota</taxon>
        <taxon>Actinomycetes</taxon>
        <taxon>Propionibacteriales</taxon>
        <taxon>Kribbellaceae</taxon>
        <taxon>Kribbella</taxon>
    </lineage>
</organism>
<dbReference type="PANTHER" id="PTHR43133">
    <property type="entry name" value="RNA POLYMERASE ECF-TYPE SIGMA FACTO"/>
    <property type="match status" value="1"/>
</dbReference>
<evidence type="ECO:0000256" key="1">
    <source>
        <dbReference type="ARBA" id="ARBA00010641"/>
    </source>
</evidence>